<dbReference type="GO" id="GO:0005886">
    <property type="term" value="C:plasma membrane"/>
    <property type="evidence" value="ECO:0007669"/>
    <property type="project" value="UniProtKB-SubCell"/>
</dbReference>
<evidence type="ECO:0000256" key="3">
    <source>
        <dbReference type="ARBA" id="ARBA00022475"/>
    </source>
</evidence>
<feature type="transmembrane region" description="Helical" evidence="8">
    <location>
        <begin position="245"/>
        <end position="268"/>
    </location>
</feature>
<dbReference type="Gene3D" id="1.20.1250.20">
    <property type="entry name" value="MFS general substrate transporter like domains"/>
    <property type="match status" value="1"/>
</dbReference>
<sequence>MTSPVSGPLPGTPADSAAQRPPEPPAHEYNVGLVIGSVATLLLLAALDQTIVSTALPTIVSDLGGLEHLSWVVTAYILASTVAAPLYGKLGDLYGRRMMVFISVGLFLLGSLLCGISQDMVTLIVARAVQGLGGGGLFVLALSVVGDVIPPKERGKIQGMFAAVFSISSMIGPLLGGWIVEQFSWHWIFLVNVPLGILAVLGFAMGFPAHTATHKHKIDWSGAAALSVALASITLFTALGGHSFAWVSVQSAALLALFAASVLAFMAIERRAAEPILPLDLFRGNVFRNTSLLSFLTGAAMLGAITFLPLYLQVARGVTPMMSGLLLAPMTVGIIAATTVAGRYMRKTGRYRILPMSGMALLVVAALLLTQIAVDTSTLVFSGMLVLFGFGLGLCFPVLTTAAQNAVPRRVLGTATAAGVMFRQIGGSIAVALFGALMTARLASSFGGLSVNPEMGPQQLAHLPPEARAAIAGHVVNAIAPIYWIVAGLALLGVLISLLLAEVPLGRNDAPPAPSE</sequence>
<gene>
    <name evidence="10" type="ORF">DDE23_12890</name>
</gene>
<keyword evidence="4 8" id="KW-0812">Transmembrane</keyword>
<dbReference type="PRINTS" id="PR01036">
    <property type="entry name" value="TCRTETB"/>
</dbReference>
<feature type="transmembrane region" description="Helical" evidence="8">
    <location>
        <begin position="186"/>
        <end position="208"/>
    </location>
</feature>
<feature type="transmembrane region" description="Helical" evidence="8">
    <location>
        <begin position="289"/>
        <end position="312"/>
    </location>
</feature>
<feature type="transmembrane region" description="Helical" evidence="8">
    <location>
        <begin position="482"/>
        <end position="501"/>
    </location>
</feature>
<keyword evidence="2" id="KW-0813">Transport</keyword>
<dbReference type="AlphaFoldDB" id="A0A2T7URB5"/>
<dbReference type="Gene3D" id="1.20.1720.10">
    <property type="entry name" value="Multidrug resistance protein D"/>
    <property type="match status" value="1"/>
</dbReference>
<feature type="transmembrane region" description="Helical" evidence="8">
    <location>
        <begin position="124"/>
        <end position="149"/>
    </location>
</feature>
<feature type="transmembrane region" description="Helical" evidence="8">
    <location>
        <begin position="318"/>
        <end position="341"/>
    </location>
</feature>
<dbReference type="InterPro" id="IPR036259">
    <property type="entry name" value="MFS_trans_sf"/>
</dbReference>
<keyword evidence="11" id="KW-1185">Reference proteome</keyword>
<dbReference type="OrthoDB" id="2414439at2"/>
<dbReference type="RefSeq" id="WP_107752150.1">
    <property type="nucleotide sequence ID" value="NZ_QBKF01000006.1"/>
</dbReference>
<organism evidence="10 11">
    <name type="scientific">Pararhodobacter aggregans</name>
    <dbReference type="NCBI Taxonomy" id="404875"/>
    <lineage>
        <taxon>Bacteria</taxon>
        <taxon>Pseudomonadati</taxon>
        <taxon>Pseudomonadota</taxon>
        <taxon>Alphaproteobacteria</taxon>
        <taxon>Rhodobacterales</taxon>
        <taxon>Paracoccaceae</taxon>
        <taxon>Pararhodobacter</taxon>
    </lineage>
</organism>
<name>A0A2T7URB5_9RHOB</name>
<dbReference type="EMBL" id="QDDR01000006">
    <property type="protein sequence ID" value="PVE47138.1"/>
    <property type="molecule type" value="Genomic_DNA"/>
</dbReference>
<evidence type="ECO:0000256" key="2">
    <source>
        <dbReference type="ARBA" id="ARBA00022448"/>
    </source>
</evidence>
<feature type="transmembrane region" description="Helical" evidence="8">
    <location>
        <begin position="220"/>
        <end position="239"/>
    </location>
</feature>
<evidence type="ECO:0000256" key="4">
    <source>
        <dbReference type="ARBA" id="ARBA00022692"/>
    </source>
</evidence>
<feature type="transmembrane region" description="Helical" evidence="8">
    <location>
        <begin position="68"/>
        <end position="87"/>
    </location>
</feature>
<dbReference type="GO" id="GO:0022857">
    <property type="term" value="F:transmembrane transporter activity"/>
    <property type="evidence" value="ECO:0007669"/>
    <property type="project" value="InterPro"/>
</dbReference>
<dbReference type="InterPro" id="IPR004638">
    <property type="entry name" value="EmrB-like"/>
</dbReference>
<reference evidence="10 11" key="1">
    <citation type="journal article" date="2011" name="Syst. Appl. Microbiol.">
        <title>Defluviimonas denitrificans gen. nov., sp. nov., and Pararhodobacter aggregans gen. nov., sp. nov., non-phototrophic Rhodobacteraceae from the biofilter of a marine aquaculture.</title>
        <authorList>
            <person name="Foesel B.U."/>
            <person name="Drake H.L."/>
            <person name="Schramm A."/>
        </authorList>
    </citation>
    <scope>NUCLEOTIDE SEQUENCE [LARGE SCALE GENOMIC DNA]</scope>
    <source>
        <strain evidence="10 11">D1-19</strain>
    </source>
</reference>
<dbReference type="InterPro" id="IPR011701">
    <property type="entry name" value="MFS"/>
</dbReference>
<evidence type="ECO:0000256" key="1">
    <source>
        <dbReference type="ARBA" id="ARBA00004651"/>
    </source>
</evidence>
<dbReference type="FunFam" id="1.20.1720.10:FF:000004">
    <property type="entry name" value="EmrB/QacA family drug resistance transporter"/>
    <property type="match status" value="1"/>
</dbReference>
<feature type="domain" description="Major facilitator superfamily (MFS) profile" evidence="9">
    <location>
        <begin position="34"/>
        <end position="505"/>
    </location>
</feature>
<evidence type="ECO:0000313" key="10">
    <source>
        <dbReference type="EMBL" id="PVE47138.1"/>
    </source>
</evidence>
<dbReference type="CDD" id="cd17502">
    <property type="entry name" value="MFS_Azr1_MDR_like"/>
    <property type="match status" value="1"/>
</dbReference>
<feature type="transmembrane region" description="Helical" evidence="8">
    <location>
        <begin position="411"/>
        <end position="437"/>
    </location>
</feature>
<dbReference type="Proteomes" id="UP000244810">
    <property type="component" value="Unassembled WGS sequence"/>
</dbReference>
<evidence type="ECO:0000259" key="9">
    <source>
        <dbReference type="PROSITE" id="PS50850"/>
    </source>
</evidence>
<feature type="transmembrane region" description="Helical" evidence="8">
    <location>
        <begin position="353"/>
        <end position="373"/>
    </location>
</feature>
<feature type="region of interest" description="Disordered" evidence="7">
    <location>
        <begin position="1"/>
        <end position="23"/>
    </location>
</feature>
<keyword evidence="3" id="KW-1003">Cell membrane</keyword>
<dbReference type="PROSITE" id="PS50850">
    <property type="entry name" value="MFS"/>
    <property type="match status" value="1"/>
</dbReference>
<dbReference type="PANTHER" id="PTHR23501:SF197">
    <property type="entry name" value="COMD"/>
    <property type="match status" value="1"/>
</dbReference>
<protein>
    <submittedName>
        <fullName evidence="10">MFS transporter</fullName>
    </submittedName>
</protein>
<evidence type="ECO:0000313" key="11">
    <source>
        <dbReference type="Proteomes" id="UP000244810"/>
    </source>
</evidence>
<dbReference type="SUPFAM" id="SSF103473">
    <property type="entry name" value="MFS general substrate transporter"/>
    <property type="match status" value="1"/>
</dbReference>
<comment type="caution">
    <text evidence="10">The sequence shown here is derived from an EMBL/GenBank/DDBJ whole genome shotgun (WGS) entry which is preliminary data.</text>
</comment>
<dbReference type="Pfam" id="PF07690">
    <property type="entry name" value="MFS_1"/>
    <property type="match status" value="1"/>
</dbReference>
<accession>A0A2T7URB5</accession>
<keyword evidence="5 8" id="KW-1133">Transmembrane helix</keyword>
<feature type="transmembrane region" description="Helical" evidence="8">
    <location>
        <begin position="161"/>
        <end position="180"/>
    </location>
</feature>
<proteinExistence type="predicted"/>
<feature type="transmembrane region" description="Helical" evidence="8">
    <location>
        <begin position="379"/>
        <end position="399"/>
    </location>
</feature>
<dbReference type="NCBIfam" id="TIGR00711">
    <property type="entry name" value="efflux_EmrB"/>
    <property type="match status" value="1"/>
</dbReference>
<keyword evidence="6 8" id="KW-0472">Membrane</keyword>
<evidence type="ECO:0000256" key="7">
    <source>
        <dbReference type="SAM" id="MobiDB-lite"/>
    </source>
</evidence>
<dbReference type="InterPro" id="IPR020846">
    <property type="entry name" value="MFS_dom"/>
</dbReference>
<evidence type="ECO:0000256" key="8">
    <source>
        <dbReference type="SAM" id="Phobius"/>
    </source>
</evidence>
<evidence type="ECO:0000256" key="5">
    <source>
        <dbReference type="ARBA" id="ARBA00022989"/>
    </source>
</evidence>
<evidence type="ECO:0000256" key="6">
    <source>
        <dbReference type="ARBA" id="ARBA00023136"/>
    </source>
</evidence>
<feature type="transmembrane region" description="Helical" evidence="8">
    <location>
        <begin position="99"/>
        <end position="118"/>
    </location>
</feature>
<comment type="subcellular location">
    <subcellularLocation>
        <location evidence="1">Cell membrane</location>
        <topology evidence="1">Multi-pass membrane protein</topology>
    </subcellularLocation>
</comment>
<dbReference type="PANTHER" id="PTHR23501">
    <property type="entry name" value="MAJOR FACILITATOR SUPERFAMILY"/>
    <property type="match status" value="1"/>
</dbReference>